<dbReference type="RefSeq" id="WP_238180932.1">
    <property type="nucleotide sequence ID" value="NZ_BPRB01000026.1"/>
</dbReference>
<evidence type="ECO:0000313" key="2">
    <source>
        <dbReference type="Proteomes" id="UP001055057"/>
    </source>
</evidence>
<reference evidence="1" key="1">
    <citation type="journal article" date="2021" name="Front. Microbiol.">
        <title>Comprehensive Comparative Genomics and Phenotyping of Methylobacterium Species.</title>
        <authorList>
            <person name="Alessa O."/>
            <person name="Ogura Y."/>
            <person name="Fujitani Y."/>
            <person name="Takami H."/>
            <person name="Hayashi T."/>
            <person name="Sahin N."/>
            <person name="Tani A."/>
        </authorList>
    </citation>
    <scope>NUCLEOTIDE SEQUENCE</scope>
    <source>
        <strain evidence="1">DSM 23632</strain>
    </source>
</reference>
<dbReference type="Proteomes" id="UP001055057">
    <property type="component" value="Unassembled WGS sequence"/>
</dbReference>
<evidence type="ECO:0000313" key="1">
    <source>
        <dbReference type="EMBL" id="GJE58300.1"/>
    </source>
</evidence>
<comment type="caution">
    <text evidence="1">The sequence shown here is derived from an EMBL/GenBank/DDBJ whole genome shotgun (WGS) entry which is preliminary data.</text>
</comment>
<dbReference type="InterPro" id="IPR027417">
    <property type="entry name" value="P-loop_NTPase"/>
</dbReference>
<keyword evidence="2" id="KW-1185">Reference proteome</keyword>
<proteinExistence type="predicted"/>
<dbReference type="EMBL" id="BPRB01000026">
    <property type="protein sequence ID" value="GJE58300.1"/>
    <property type="molecule type" value="Genomic_DNA"/>
</dbReference>
<organism evidence="1 2">
    <name type="scientific">Methylobacterium trifolii</name>
    <dbReference type="NCBI Taxonomy" id="1003092"/>
    <lineage>
        <taxon>Bacteria</taxon>
        <taxon>Pseudomonadati</taxon>
        <taxon>Pseudomonadota</taxon>
        <taxon>Alphaproteobacteria</taxon>
        <taxon>Hyphomicrobiales</taxon>
        <taxon>Methylobacteriaceae</taxon>
        <taxon>Methylobacterium</taxon>
    </lineage>
</organism>
<dbReference type="SUPFAM" id="SSF52540">
    <property type="entry name" value="P-loop containing nucleoside triphosphate hydrolases"/>
    <property type="match status" value="1"/>
</dbReference>
<evidence type="ECO:0008006" key="3">
    <source>
        <dbReference type="Google" id="ProtNLM"/>
    </source>
</evidence>
<gene>
    <name evidence="1" type="ORF">MPOCJGCO_0379</name>
</gene>
<reference evidence="1" key="2">
    <citation type="submission" date="2021-08" db="EMBL/GenBank/DDBJ databases">
        <authorList>
            <person name="Tani A."/>
            <person name="Ola A."/>
            <person name="Ogura Y."/>
            <person name="Katsura K."/>
            <person name="Hayashi T."/>
        </authorList>
    </citation>
    <scope>NUCLEOTIDE SEQUENCE</scope>
    <source>
        <strain evidence="1">DSM 23632</strain>
    </source>
</reference>
<protein>
    <recommendedName>
        <fullName evidence="3">Sulfotransferase family protein</fullName>
    </recommendedName>
</protein>
<dbReference type="Gene3D" id="3.40.50.300">
    <property type="entry name" value="P-loop containing nucleotide triphosphate hydrolases"/>
    <property type="match status" value="1"/>
</dbReference>
<name>A0ABQ4TSY2_9HYPH</name>
<accession>A0ABQ4TSY2</accession>
<sequence length="332" mass="35678">MSRLRGWTPFRAGWVDGAMSVDWCHLGERRLTDPFFYETVALAIGHPFNAAFRQRIPADDLRHLSAGLAPTGFVFHTARCGSTLCAQTLAADPANVVVSEGMPVRAMLEAPRQVPVAQDRADSWLMGILNALARPRFPGEARFFVKFMAADVLDIGWIARLYPTVPWLFLYRAPLEILASQRRRGGADTSPGAIPPERLGLSLEAAFTMPRAAYQLTVLAALGRAALDQAASDEAARRPGRGLFLRYDDLPGALLDRVPAHFGFTPCAAACEAMAAATRRHAKAPGTLFTPEGAAKRQEAAPWAEAAQTIAGPVFAALDAARHGGRSGHGTG</sequence>